<dbReference type="STRING" id="760192.Halhy_3690"/>
<dbReference type="PROSITE" id="PS00194">
    <property type="entry name" value="THIOREDOXIN_1"/>
    <property type="match status" value="1"/>
</dbReference>
<name>F4KZX2_HALH1</name>
<dbReference type="InterPro" id="IPR036249">
    <property type="entry name" value="Thioredoxin-like_sf"/>
</dbReference>
<dbReference type="OrthoDB" id="9790390at2"/>
<evidence type="ECO:0000313" key="7">
    <source>
        <dbReference type="EMBL" id="AEE51542.1"/>
    </source>
</evidence>
<dbReference type="eggNOG" id="COG3118">
    <property type="taxonomic scope" value="Bacteria"/>
</dbReference>
<dbReference type="GO" id="GO:0005737">
    <property type="term" value="C:cytoplasm"/>
    <property type="evidence" value="ECO:0007669"/>
    <property type="project" value="TreeGrafter"/>
</dbReference>
<protein>
    <submittedName>
        <fullName evidence="7">Thioredoxin domain-containing protein</fullName>
    </submittedName>
</protein>
<dbReference type="CDD" id="cd02947">
    <property type="entry name" value="TRX_family"/>
    <property type="match status" value="1"/>
</dbReference>
<keyword evidence="4" id="KW-1015">Disulfide bond</keyword>
<dbReference type="Gene3D" id="3.40.30.10">
    <property type="entry name" value="Glutaredoxin"/>
    <property type="match status" value="1"/>
</dbReference>
<keyword evidence="3" id="KW-0249">Electron transport</keyword>
<dbReference type="SUPFAM" id="SSF52833">
    <property type="entry name" value="Thioredoxin-like"/>
    <property type="match status" value="1"/>
</dbReference>
<dbReference type="FunFam" id="3.40.30.10:FF:000001">
    <property type="entry name" value="Thioredoxin"/>
    <property type="match status" value="1"/>
</dbReference>
<keyword evidence="5" id="KW-0676">Redox-active center</keyword>
<sequence>MDFQKDVIERSYEKPVVIDFWAEWCGPCRILGPVIEEMAQEQADLWTLVKVDTEEYPQLAEAFGIRGIPNVKMVYEGKVIAEFSGAIPRAQIQKWLDTHLPPVETEEVEEEDDLNALLEAVSAGIPGALEALIELVEENPDILIARLALAQQLAVPDPAAARQLIHDIPAGHELAEAAADIRIIADWIQAVPSTAHPAASLLGEAQTLAIGGDYEGAIKKIIEAVMVDKTYNNDQPRKTAIALFRTWGVQHPLTLKYRKRFDMALY</sequence>
<dbReference type="GO" id="GO:0015035">
    <property type="term" value="F:protein-disulfide reductase activity"/>
    <property type="evidence" value="ECO:0007669"/>
    <property type="project" value="UniProtKB-ARBA"/>
</dbReference>
<dbReference type="InterPro" id="IPR011990">
    <property type="entry name" value="TPR-like_helical_dom_sf"/>
</dbReference>
<dbReference type="InterPro" id="IPR013766">
    <property type="entry name" value="Thioredoxin_domain"/>
</dbReference>
<dbReference type="PRINTS" id="PR00421">
    <property type="entry name" value="THIOREDOXIN"/>
</dbReference>
<gene>
    <name evidence="7" type="ordered locus">Halhy_3690</name>
</gene>
<evidence type="ECO:0000256" key="3">
    <source>
        <dbReference type="ARBA" id="ARBA00022982"/>
    </source>
</evidence>
<evidence type="ECO:0000259" key="6">
    <source>
        <dbReference type="PROSITE" id="PS51352"/>
    </source>
</evidence>
<dbReference type="HOGENOM" id="CLU_046120_1_1_10"/>
<keyword evidence="8" id="KW-1185">Reference proteome</keyword>
<evidence type="ECO:0000313" key="8">
    <source>
        <dbReference type="Proteomes" id="UP000008461"/>
    </source>
</evidence>
<evidence type="ECO:0000256" key="4">
    <source>
        <dbReference type="ARBA" id="ARBA00023157"/>
    </source>
</evidence>
<dbReference type="GO" id="GO:0006950">
    <property type="term" value="P:response to stress"/>
    <property type="evidence" value="ECO:0007669"/>
    <property type="project" value="UniProtKB-ARBA"/>
</dbReference>
<organism evidence="7 8">
    <name type="scientific">Haliscomenobacter hydrossis (strain ATCC 27775 / DSM 1100 / LMG 10767 / O)</name>
    <dbReference type="NCBI Taxonomy" id="760192"/>
    <lineage>
        <taxon>Bacteria</taxon>
        <taxon>Pseudomonadati</taxon>
        <taxon>Bacteroidota</taxon>
        <taxon>Saprospiria</taxon>
        <taxon>Saprospirales</taxon>
        <taxon>Haliscomenobacteraceae</taxon>
        <taxon>Haliscomenobacter</taxon>
    </lineage>
</organism>
<reference evidence="7 8" key="1">
    <citation type="journal article" date="2011" name="Stand. Genomic Sci.">
        <title>Complete genome sequence of Haliscomenobacter hydrossis type strain (O).</title>
        <authorList>
            <consortium name="US DOE Joint Genome Institute (JGI-PGF)"/>
            <person name="Daligault H."/>
            <person name="Lapidus A."/>
            <person name="Zeytun A."/>
            <person name="Nolan M."/>
            <person name="Lucas S."/>
            <person name="Del Rio T.G."/>
            <person name="Tice H."/>
            <person name="Cheng J.F."/>
            <person name="Tapia R."/>
            <person name="Han C."/>
            <person name="Goodwin L."/>
            <person name="Pitluck S."/>
            <person name="Liolios K."/>
            <person name="Pagani I."/>
            <person name="Ivanova N."/>
            <person name="Huntemann M."/>
            <person name="Mavromatis K."/>
            <person name="Mikhailova N."/>
            <person name="Pati A."/>
            <person name="Chen A."/>
            <person name="Palaniappan K."/>
            <person name="Land M."/>
            <person name="Hauser L."/>
            <person name="Brambilla E.M."/>
            <person name="Rohde M."/>
            <person name="Verbarg S."/>
            <person name="Goker M."/>
            <person name="Bristow J."/>
            <person name="Eisen J.A."/>
            <person name="Markowitz V."/>
            <person name="Hugenholtz P."/>
            <person name="Kyrpides N.C."/>
            <person name="Klenk H.P."/>
            <person name="Woyke T."/>
        </authorList>
    </citation>
    <scope>NUCLEOTIDE SEQUENCE [LARGE SCALE GENOMIC DNA]</scope>
    <source>
        <strain evidence="8">ATCC 27775 / DSM 1100 / LMG 10767 / O</strain>
    </source>
</reference>
<dbReference type="RefSeq" id="WP_013766081.1">
    <property type="nucleotide sequence ID" value="NC_015510.1"/>
</dbReference>
<keyword evidence="2" id="KW-0813">Transport</keyword>
<dbReference type="PROSITE" id="PS51352">
    <property type="entry name" value="THIOREDOXIN_2"/>
    <property type="match status" value="1"/>
</dbReference>
<dbReference type="Gene3D" id="1.25.40.10">
    <property type="entry name" value="Tetratricopeptide repeat domain"/>
    <property type="match status" value="1"/>
</dbReference>
<evidence type="ECO:0000256" key="2">
    <source>
        <dbReference type="ARBA" id="ARBA00022448"/>
    </source>
</evidence>
<dbReference type="PANTHER" id="PTHR45663">
    <property type="entry name" value="GEO12009P1"/>
    <property type="match status" value="1"/>
</dbReference>
<feature type="domain" description="Thioredoxin" evidence="6">
    <location>
        <begin position="1"/>
        <end position="101"/>
    </location>
</feature>
<dbReference type="KEGG" id="hhy:Halhy_3690"/>
<dbReference type="PANTHER" id="PTHR45663:SF11">
    <property type="entry name" value="GEO12009P1"/>
    <property type="match status" value="1"/>
</dbReference>
<evidence type="ECO:0000256" key="1">
    <source>
        <dbReference type="ARBA" id="ARBA00008987"/>
    </source>
</evidence>
<reference key="2">
    <citation type="submission" date="2011-04" db="EMBL/GenBank/DDBJ databases">
        <title>Complete sequence of chromosome of Haliscomenobacter hydrossis DSM 1100.</title>
        <authorList>
            <consortium name="US DOE Joint Genome Institute (JGI-PGF)"/>
            <person name="Lucas S."/>
            <person name="Han J."/>
            <person name="Lapidus A."/>
            <person name="Bruce D."/>
            <person name="Goodwin L."/>
            <person name="Pitluck S."/>
            <person name="Peters L."/>
            <person name="Kyrpides N."/>
            <person name="Mavromatis K."/>
            <person name="Ivanova N."/>
            <person name="Ovchinnikova G."/>
            <person name="Pagani I."/>
            <person name="Daligault H."/>
            <person name="Detter J.C."/>
            <person name="Han C."/>
            <person name="Land M."/>
            <person name="Hauser L."/>
            <person name="Markowitz V."/>
            <person name="Cheng J.-F."/>
            <person name="Hugenholtz P."/>
            <person name="Woyke T."/>
            <person name="Wu D."/>
            <person name="Verbarg S."/>
            <person name="Frueling A."/>
            <person name="Brambilla E."/>
            <person name="Klenk H.-P."/>
            <person name="Eisen J.A."/>
        </authorList>
    </citation>
    <scope>NUCLEOTIDE SEQUENCE</scope>
    <source>
        <strain>DSM 1100</strain>
    </source>
</reference>
<dbReference type="Pfam" id="PF14561">
    <property type="entry name" value="TPR_20"/>
    <property type="match status" value="1"/>
</dbReference>
<dbReference type="InterPro" id="IPR017937">
    <property type="entry name" value="Thioredoxin_CS"/>
</dbReference>
<comment type="similarity">
    <text evidence="1">Belongs to the thioredoxin family.</text>
</comment>
<dbReference type="AlphaFoldDB" id="F4KZX2"/>
<dbReference type="EMBL" id="CP002691">
    <property type="protein sequence ID" value="AEE51542.1"/>
    <property type="molecule type" value="Genomic_DNA"/>
</dbReference>
<accession>F4KZX2</accession>
<proteinExistence type="inferred from homology"/>
<dbReference type="Pfam" id="PF00085">
    <property type="entry name" value="Thioredoxin"/>
    <property type="match status" value="1"/>
</dbReference>
<evidence type="ECO:0000256" key="5">
    <source>
        <dbReference type="ARBA" id="ARBA00023284"/>
    </source>
</evidence>
<dbReference type="Proteomes" id="UP000008461">
    <property type="component" value="Chromosome"/>
</dbReference>